<dbReference type="GO" id="GO:0004521">
    <property type="term" value="F:RNA endonuclease activity"/>
    <property type="evidence" value="ECO:0007669"/>
    <property type="project" value="TreeGrafter"/>
</dbReference>
<dbReference type="InterPro" id="IPR023797">
    <property type="entry name" value="RNA3'_phos_cyclase_dom"/>
</dbReference>
<keyword evidence="7" id="KW-1185">Reference proteome</keyword>
<organism evidence="7 8">
    <name type="scientific">Plectus sambesii</name>
    <dbReference type="NCBI Taxonomy" id="2011161"/>
    <lineage>
        <taxon>Eukaryota</taxon>
        <taxon>Metazoa</taxon>
        <taxon>Ecdysozoa</taxon>
        <taxon>Nematoda</taxon>
        <taxon>Chromadorea</taxon>
        <taxon>Plectida</taxon>
        <taxon>Plectina</taxon>
        <taxon>Plectoidea</taxon>
        <taxon>Plectidae</taxon>
        <taxon>Plectus</taxon>
    </lineage>
</organism>
<dbReference type="Proteomes" id="UP000887566">
    <property type="component" value="Unplaced"/>
</dbReference>
<dbReference type="InterPro" id="IPR016443">
    <property type="entry name" value="RNA3'_term_phos_cyc_type_2"/>
</dbReference>
<evidence type="ECO:0000256" key="3">
    <source>
        <dbReference type="ARBA" id="ARBA00022517"/>
    </source>
</evidence>
<dbReference type="NCBIfam" id="TIGR03400">
    <property type="entry name" value="18S_RNA_Rcl1p"/>
    <property type="match status" value="1"/>
</dbReference>
<accession>A0A914WZB6</accession>
<dbReference type="SUPFAM" id="SSF55205">
    <property type="entry name" value="EPT/RTPC-like"/>
    <property type="match status" value="1"/>
</dbReference>
<dbReference type="Pfam" id="PF01137">
    <property type="entry name" value="RTC"/>
    <property type="match status" value="1"/>
</dbReference>
<dbReference type="InterPro" id="IPR037136">
    <property type="entry name" value="RNA3'_phos_cyclase_dom_sf"/>
</dbReference>
<dbReference type="GO" id="GO:0005730">
    <property type="term" value="C:nucleolus"/>
    <property type="evidence" value="ECO:0007669"/>
    <property type="project" value="UniProtKB-SubCell"/>
</dbReference>
<evidence type="ECO:0000313" key="8">
    <source>
        <dbReference type="WBParaSite" id="PSAMB.scaffold5size155369.g247.t1"/>
    </source>
</evidence>
<reference evidence="8" key="1">
    <citation type="submission" date="2022-11" db="UniProtKB">
        <authorList>
            <consortium name="WormBaseParasite"/>
        </authorList>
    </citation>
    <scope>IDENTIFICATION</scope>
</reference>
<dbReference type="PANTHER" id="PTHR11096:SF1">
    <property type="entry name" value="RNA 3'-TERMINAL PHOSPHATE CYCLASE-LIKE PROTEIN"/>
    <property type="match status" value="1"/>
</dbReference>
<dbReference type="InterPro" id="IPR000228">
    <property type="entry name" value="RNA3'_term_phos_cyc"/>
</dbReference>
<feature type="domain" description="RNA 3'-terminal phosphate cyclase" evidence="5">
    <location>
        <begin position="9"/>
        <end position="341"/>
    </location>
</feature>
<dbReference type="GO" id="GO:0000479">
    <property type="term" value="P:endonucleolytic cleavage of tricistronic rRNA transcript (SSU-rRNA, 5.8S rRNA, LSU-rRNA)"/>
    <property type="evidence" value="ECO:0007669"/>
    <property type="project" value="TreeGrafter"/>
</dbReference>
<keyword evidence="3" id="KW-0690">Ribosome biogenesis</keyword>
<dbReference type="Gene3D" id="3.65.10.20">
    <property type="entry name" value="RNA 3'-terminal phosphate cyclase domain"/>
    <property type="match status" value="1"/>
</dbReference>
<dbReference type="Pfam" id="PF05189">
    <property type="entry name" value="RTC_insert"/>
    <property type="match status" value="1"/>
</dbReference>
<dbReference type="AlphaFoldDB" id="A0A914WZB6"/>
<dbReference type="InterPro" id="IPR013791">
    <property type="entry name" value="RNA3'-term_phos_cycl_insert"/>
</dbReference>
<protein>
    <submittedName>
        <fullName evidence="8">RNA 3'-terminal phosphate cyclase-like protein</fullName>
    </submittedName>
</protein>
<sequence>MELSETLNYEGCNFFRQRIVLSILSGRPIKISQIRPLDDEPGLRDFEMKFLKIIDQVTNGSRMEINRTGTEIRYWPGMMQGGTFEYDCGTDRCLSYFLEPLIVLAPFAKLPMKARLTGVTNAPEEPSVDALRATWLPVFSKFILDNEALDIMLTSRGLMPDGGGLVTFTSPIIKQLRPVQTEKVGKVCKVRGLAYVTKVSPTLASRMIDSAKKALQGFLSDVYITVDQRKGINGGNSPGYGLFLTAETTEGVVFHGEALSKPKGDKGDPLVPEDIGQMAANRLLDEINRGGCLDSSAQSLGVVFMSLGQKDVSKYLFGPLSNYCVYTLRHLRDFFDVTFKIDQWSKQQKEDEQEMRLGSKDKALMTCVGVGYSNMNKVLL</sequence>
<dbReference type="PROSITE" id="PS01287">
    <property type="entry name" value="RTC"/>
    <property type="match status" value="1"/>
</dbReference>
<dbReference type="PIRSF" id="PIRSF005378">
    <property type="entry name" value="RNA3'_term_phos_cycl_euk"/>
    <property type="match status" value="1"/>
</dbReference>
<evidence type="ECO:0000259" key="5">
    <source>
        <dbReference type="Pfam" id="PF01137"/>
    </source>
</evidence>
<dbReference type="InterPro" id="IPR013792">
    <property type="entry name" value="RNA3'P_cycl/enolpyr_Trfase_a/b"/>
</dbReference>
<evidence type="ECO:0000256" key="4">
    <source>
        <dbReference type="ARBA" id="ARBA00023242"/>
    </source>
</evidence>
<dbReference type="InterPro" id="IPR036553">
    <property type="entry name" value="RPTC_insert"/>
</dbReference>
<evidence type="ECO:0000256" key="1">
    <source>
        <dbReference type="ARBA" id="ARBA00004604"/>
    </source>
</evidence>
<dbReference type="WBParaSite" id="PSAMB.scaffold5size155369.g247.t1">
    <property type="protein sequence ID" value="PSAMB.scaffold5size155369.g247.t1"/>
    <property type="gene ID" value="PSAMB.scaffold5size155369.g247"/>
</dbReference>
<dbReference type="FunFam" id="3.30.360.20:FF:000004">
    <property type="entry name" value="18S rRNA biogenesis protein"/>
    <property type="match status" value="1"/>
</dbReference>
<dbReference type="PANTHER" id="PTHR11096">
    <property type="entry name" value="RNA 3' TERMINAL PHOSPHATE CYCLASE"/>
    <property type="match status" value="1"/>
</dbReference>
<evidence type="ECO:0000259" key="6">
    <source>
        <dbReference type="Pfam" id="PF05189"/>
    </source>
</evidence>
<name>A0A914WZB6_9BILA</name>
<evidence type="ECO:0000313" key="7">
    <source>
        <dbReference type="Proteomes" id="UP000887566"/>
    </source>
</evidence>
<proteinExistence type="inferred from homology"/>
<feature type="domain" description="RNA 3'-terminal phosphate cyclase insert" evidence="6">
    <location>
        <begin position="184"/>
        <end position="287"/>
    </location>
</feature>
<keyword evidence="4" id="KW-0539">Nucleus</keyword>
<comment type="similarity">
    <text evidence="2">Belongs to the RNA 3'-terminal cyclase family. Type 2 subfamily.</text>
</comment>
<dbReference type="InterPro" id="IPR020719">
    <property type="entry name" value="RNA3'_term_phos_cycl-like_CS"/>
</dbReference>
<comment type="subcellular location">
    <subcellularLocation>
        <location evidence="1">Nucleus</location>
        <location evidence="1">Nucleolus</location>
    </subcellularLocation>
</comment>
<dbReference type="CDD" id="cd00875">
    <property type="entry name" value="RNA_Cyclase_Class_I"/>
    <property type="match status" value="1"/>
</dbReference>
<dbReference type="Gene3D" id="3.30.360.20">
    <property type="entry name" value="RNA 3'-terminal phosphate cyclase, insert domain"/>
    <property type="match status" value="1"/>
</dbReference>
<evidence type="ECO:0000256" key="2">
    <source>
        <dbReference type="ARBA" id="ARBA00007089"/>
    </source>
</evidence>